<reference evidence="3" key="3">
    <citation type="submission" date="2015-06" db="UniProtKB">
        <authorList>
            <consortium name="EnsemblProtists"/>
        </authorList>
    </citation>
    <scope>IDENTIFICATION</scope>
</reference>
<evidence type="ECO:0000313" key="2">
    <source>
        <dbReference type="EMBL" id="EKX38709.1"/>
    </source>
</evidence>
<keyword evidence="4" id="KW-1185">Reference proteome</keyword>
<evidence type="ECO:0000313" key="4">
    <source>
        <dbReference type="Proteomes" id="UP000011087"/>
    </source>
</evidence>
<reference evidence="4" key="2">
    <citation type="submission" date="2012-11" db="EMBL/GenBank/DDBJ databases">
        <authorList>
            <person name="Kuo A."/>
            <person name="Curtis B.A."/>
            <person name="Tanifuji G."/>
            <person name="Burki F."/>
            <person name="Gruber A."/>
            <person name="Irimia M."/>
            <person name="Maruyama S."/>
            <person name="Arias M.C."/>
            <person name="Ball S.G."/>
            <person name="Gile G.H."/>
            <person name="Hirakawa Y."/>
            <person name="Hopkins J.F."/>
            <person name="Rensing S.A."/>
            <person name="Schmutz J."/>
            <person name="Symeonidi A."/>
            <person name="Elias M."/>
            <person name="Eveleigh R.J."/>
            <person name="Herman E.K."/>
            <person name="Klute M.J."/>
            <person name="Nakayama T."/>
            <person name="Obornik M."/>
            <person name="Reyes-Prieto A."/>
            <person name="Armbrust E.V."/>
            <person name="Aves S.J."/>
            <person name="Beiko R.G."/>
            <person name="Coutinho P."/>
            <person name="Dacks J.B."/>
            <person name="Durnford D.G."/>
            <person name="Fast N.M."/>
            <person name="Green B.R."/>
            <person name="Grisdale C."/>
            <person name="Hempe F."/>
            <person name="Henrissat B."/>
            <person name="Hoppner M.P."/>
            <person name="Ishida K.-I."/>
            <person name="Kim E."/>
            <person name="Koreny L."/>
            <person name="Kroth P.G."/>
            <person name="Liu Y."/>
            <person name="Malik S.-B."/>
            <person name="Maier U.G."/>
            <person name="McRose D."/>
            <person name="Mock T."/>
            <person name="Neilson J.A."/>
            <person name="Onodera N.T."/>
            <person name="Poole A.M."/>
            <person name="Pritham E.J."/>
            <person name="Richards T.A."/>
            <person name="Rocap G."/>
            <person name="Roy S.W."/>
            <person name="Sarai C."/>
            <person name="Schaack S."/>
            <person name="Shirato S."/>
            <person name="Slamovits C.H."/>
            <person name="Spencer D.F."/>
            <person name="Suzuki S."/>
            <person name="Worden A.Z."/>
            <person name="Zauner S."/>
            <person name="Barry K."/>
            <person name="Bell C."/>
            <person name="Bharti A.K."/>
            <person name="Crow J.A."/>
            <person name="Grimwood J."/>
            <person name="Kramer R."/>
            <person name="Lindquist E."/>
            <person name="Lucas S."/>
            <person name="Salamov A."/>
            <person name="McFadden G.I."/>
            <person name="Lane C.E."/>
            <person name="Keeling P.J."/>
            <person name="Gray M.W."/>
            <person name="Grigoriev I.V."/>
            <person name="Archibald J.M."/>
        </authorList>
    </citation>
    <scope>NUCLEOTIDE SEQUENCE</scope>
    <source>
        <strain evidence="4">CCMP2712</strain>
    </source>
</reference>
<dbReference type="HOGENOM" id="CLU_867259_0_0_1"/>
<feature type="region of interest" description="Disordered" evidence="1">
    <location>
        <begin position="17"/>
        <end position="43"/>
    </location>
</feature>
<accession>L1IS33</accession>
<dbReference type="GeneID" id="17295465"/>
<dbReference type="PaxDb" id="55529-EKX38709"/>
<protein>
    <submittedName>
        <fullName evidence="2 3">Uncharacterized protein</fullName>
    </submittedName>
</protein>
<dbReference type="RefSeq" id="XP_005825689.1">
    <property type="nucleotide sequence ID" value="XM_005825632.1"/>
</dbReference>
<dbReference type="EMBL" id="JH993046">
    <property type="protein sequence ID" value="EKX38709.1"/>
    <property type="molecule type" value="Genomic_DNA"/>
</dbReference>
<evidence type="ECO:0000313" key="3">
    <source>
        <dbReference type="EnsemblProtists" id="EKX38709"/>
    </source>
</evidence>
<reference evidence="2 4" key="1">
    <citation type="journal article" date="2012" name="Nature">
        <title>Algal genomes reveal evolutionary mosaicism and the fate of nucleomorphs.</title>
        <authorList>
            <consortium name="DOE Joint Genome Institute"/>
            <person name="Curtis B.A."/>
            <person name="Tanifuji G."/>
            <person name="Burki F."/>
            <person name="Gruber A."/>
            <person name="Irimia M."/>
            <person name="Maruyama S."/>
            <person name="Arias M.C."/>
            <person name="Ball S.G."/>
            <person name="Gile G.H."/>
            <person name="Hirakawa Y."/>
            <person name="Hopkins J.F."/>
            <person name="Kuo A."/>
            <person name="Rensing S.A."/>
            <person name="Schmutz J."/>
            <person name="Symeonidi A."/>
            <person name="Elias M."/>
            <person name="Eveleigh R.J."/>
            <person name="Herman E.K."/>
            <person name="Klute M.J."/>
            <person name="Nakayama T."/>
            <person name="Obornik M."/>
            <person name="Reyes-Prieto A."/>
            <person name="Armbrust E.V."/>
            <person name="Aves S.J."/>
            <person name="Beiko R.G."/>
            <person name="Coutinho P."/>
            <person name="Dacks J.B."/>
            <person name="Durnford D.G."/>
            <person name="Fast N.M."/>
            <person name="Green B.R."/>
            <person name="Grisdale C.J."/>
            <person name="Hempel F."/>
            <person name="Henrissat B."/>
            <person name="Hoppner M.P."/>
            <person name="Ishida K."/>
            <person name="Kim E."/>
            <person name="Koreny L."/>
            <person name="Kroth P.G."/>
            <person name="Liu Y."/>
            <person name="Malik S.B."/>
            <person name="Maier U.G."/>
            <person name="McRose D."/>
            <person name="Mock T."/>
            <person name="Neilson J.A."/>
            <person name="Onodera N.T."/>
            <person name="Poole A.M."/>
            <person name="Pritham E.J."/>
            <person name="Richards T.A."/>
            <person name="Rocap G."/>
            <person name="Roy S.W."/>
            <person name="Sarai C."/>
            <person name="Schaack S."/>
            <person name="Shirato S."/>
            <person name="Slamovits C.H."/>
            <person name="Spencer D.F."/>
            <person name="Suzuki S."/>
            <person name="Worden A.Z."/>
            <person name="Zauner S."/>
            <person name="Barry K."/>
            <person name="Bell C."/>
            <person name="Bharti A.K."/>
            <person name="Crow J.A."/>
            <person name="Grimwood J."/>
            <person name="Kramer R."/>
            <person name="Lindquist E."/>
            <person name="Lucas S."/>
            <person name="Salamov A."/>
            <person name="McFadden G.I."/>
            <person name="Lane C.E."/>
            <person name="Keeling P.J."/>
            <person name="Gray M.W."/>
            <person name="Grigoriev I.V."/>
            <person name="Archibald J.M."/>
        </authorList>
    </citation>
    <scope>NUCLEOTIDE SEQUENCE</scope>
    <source>
        <strain evidence="2 4">CCMP2712</strain>
    </source>
</reference>
<dbReference type="KEGG" id="gtt:GUITHDRAFT_144096"/>
<evidence type="ECO:0000256" key="1">
    <source>
        <dbReference type="SAM" id="MobiDB-lite"/>
    </source>
</evidence>
<dbReference type="EnsemblProtists" id="EKX38709">
    <property type="protein sequence ID" value="EKX38709"/>
    <property type="gene ID" value="GUITHDRAFT_144096"/>
</dbReference>
<feature type="region of interest" description="Disordered" evidence="1">
    <location>
        <begin position="84"/>
        <end position="114"/>
    </location>
</feature>
<gene>
    <name evidence="2" type="ORF">GUITHDRAFT_144096</name>
</gene>
<dbReference type="AlphaFoldDB" id="L1IS33"/>
<dbReference type="Proteomes" id="UP000011087">
    <property type="component" value="Unassembled WGS sequence"/>
</dbReference>
<name>L1IS33_GUITC</name>
<organism evidence="2">
    <name type="scientific">Guillardia theta (strain CCMP2712)</name>
    <name type="common">Cryptophyte</name>
    <dbReference type="NCBI Taxonomy" id="905079"/>
    <lineage>
        <taxon>Eukaryota</taxon>
        <taxon>Cryptophyceae</taxon>
        <taxon>Pyrenomonadales</taxon>
        <taxon>Geminigeraceae</taxon>
        <taxon>Guillardia</taxon>
    </lineage>
</organism>
<proteinExistence type="predicted"/>
<sequence>MPLSTVNAWIPESSLIQAGLGRPPPPGRTGARPFSGPPSATDRVIGPAQWQYVTVAETSGKVPMRNSSCVGMGGLSGKMGALGMEENEEEEKSSGNKKYQNNVGKAEEEGVGRGGGGTMNMIGIVTLVQLGGNLMPKLRGDTGFHRVPSKECPVPSRQLYLIADHEGAKLRSGGIGTDRNHLWQLENVREEENVLWFGLRSMNNGKDAELTQEQEIKMVDQLDEDCIWRIPVEAARLLVGLPCKVPLARGVERSDSLQVKSSCDRYLSVAPSMGNEEGSSQQHERIVRTTADRRKKAGEFCFHGLGRRAEAVWGWSSVKKE</sequence>